<organism evidence="2 3">
    <name type="scientific">Anisodus tanguticus</name>
    <dbReference type="NCBI Taxonomy" id="243964"/>
    <lineage>
        <taxon>Eukaryota</taxon>
        <taxon>Viridiplantae</taxon>
        <taxon>Streptophyta</taxon>
        <taxon>Embryophyta</taxon>
        <taxon>Tracheophyta</taxon>
        <taxon>Spermatophyta</taxon>
        <taxon>Magnoliopsida</taxon>
        <taxon>eudicotyledons</taxon>
        <taxon>Gunneridae</taxon>
        <taxon>Pentapetalae</taxon>
        <taxon>asterids</taxon>
        <taxon>lamiids</taxon>
        <taxon>Solanales</taxon>
        <taxon>Solanaceae</taxon>
        <taxon>Solanoideae</taxon>
        <taxon>Hyoscyameae</taxon>
        <taxon>Anisodus</taxon>
    </lineage>
</organism>
<feature type="region of interest" description="Disordered" evidence="1">
    <location>
        <begin position="291"/>
        <end position="322"/>
    </location>
</feature>
<name>A0AAE1RZL4_9SOLA</name>
<dbReference type="Proteomes" id="UP001291623">
    <property type="component" value="Unassembled WGS sequence"/>
</dbReference>
<reference evidence="2" key="1">
    <citation type="submission" date="2023-12" db="EMBL/GenBank/DDBJ databases">
        <title>Genome assembly of Anisodus tanguticus.</title>
        <authorList>
            <person name="Wang Y.-J."/>
        </authorList>
    </citation>
    <scope>NUCLEOTIDE SEQUENCE</scope>
    <source>
        <strain evidence="2">KB-2021</strain>
        <tissue evidence="2">Leaf</tissue>
    </source>
</reference>
<feature type="region of interest" description="Disordered" evidence="1">
    <location>
        <begin position="82"/>
        <end position="168"/>
    </location>
</feature>
<dbReference type="EMBL" id="JAVYJV010000010">
    <property type="protein sequence ID" value="KAK4360154.1"/>
    <property type="molecule type" value="Genomic_DNA"/>
</dbReference>
<dbReference type="PANTHER" id="PTHR33220">
    <property type="entry name" value="BNAA09G04420D PROTEIN"/>
    <property type="match status" value="1"/>
</dbReference>
<feature type="compositionally biased region" description="Low complexity" evidence="1">
    <location>
        <begin position="82"/>
        <end position="95"/>
    </location>
</feature>
<sequence>MALRRTNGRLSALALRARAEPEAALASHVFVAPPCGGVVRAWRFGLSDSVDAAGTGCLHGLLCRTTLLKNDGRARVGPFRARAGRSGRAAPASARMLPGSLSKLRGERPANSFETGGARARGRGASAPPPCGSPRPPRARARARRATARTPARKAPGMRIARPPPRARARGGRVLLLKRKRLSATDISALASMKNVAKCDTWCELRESVNHRVFERKLRRSHWARARAAGRHAHRVAPAARARHAGRGGVAGGCGLRAPRARGRPKCGSTSTDVAACGGCDPSSLVAARAVARRPSRVRTPDPLCARGAPPRPRVGRDYPRV</sequence>
<dbReference type="PANTHER" id="PTHR33220:SF5">
    <property type="entry name" value="RRNA INTRON-ENCODED HOMING ENDONUCLEASE"/>
    <property type="match status" value="1"/>
</dbReference>
<accession>A0AAE1RZL4</accession>
<evidence type="ECO:0000256" key="1">
    <source>
        <dbReference type="SAM" id="MobiDB-lite"/>
    </source>
</evidence>
<feature type="compositionally biased region" description="Low complexity" evidence="1">
    <location>
        <begin position="148"/>
        <end position="161"/>
    </location>
</feature>
<gene>
    <name evidence="2" type="ORF">RND71_019106</name>
</gene>
<keyword evidence="3" id="KW-1185">Reference proteome</keyword>
<feature type="compositionally biased region" description="Pro residues" evidence="1">
    <location>
        <begin position="127"/>
        <end position="136"/>
    </location>
</feature>
<feature type="compositionally biased region" description="Basic residues" evidence="1">
    <location>
        <begin position="137"/>
        <end position="147"/>
    </location>
</feature>
<protein>
    <submittedName>
        <fullName evidence="2">Uncharacterized protein</fullName>
    </submittedName>
</protein>
<comment type="caution">
    <text evidence="2">The sequence shown here is derived from an EMBL/GenBank/DDBJ whole genome shotgun (WGS) entry which is preliminary data.</text>
</comment>
<proteinExistence type="predicted"/>
<evidence type="ECO:0000313" key="2">
    <source>
        <dbReference type="EMBL" id="KAK4360154.1"/>
    </source>
</evidence>
<evidence type="ECO:0000313" key="3">
    <source>
        <dbReference type="Proteomes" id="UP001291623"/>
    </source>
</evidence>
<dbReference type="AlphaFoldDB" id="A0AAE1RZL4"/>